<organism evidence="1 2">
    <name type="scientific">Acinetobacter haemolyticus</name>
    <dbReference type="NCBI Taxonomy" id="29430"/>
    <lineage>
        <taxon>Bacteria</taxon>
        <taxon>Pseudomonadati</taxon>
        <taxon>Pseudomonadota</taxon>
        <taxon>Gammaproteobacteria</taxon>
        <taxon>Moraxellales</taxon>
        <taxon>Moraxellaceae</taxon>
        <taxon>Acinetobacter</taxon>
    </lineage>
</organism>
<evidence type="ECO:0000313" key="2">
    <source>
        <dbReference type="Proteomes" id="UP000294395"/>
    </source>
</evidence>
<protein>
    <submittedName>
        <fullName evidence="1">Uncharacterized protein</fullName>
    </submittedName>
</protein>
<accession>A0A4V1ASI3</accession>
<dbReference type="Proteomes" id="UP000294395">
    <property type="component" value="Chromosome"/>
</dbReference>
<dbReference type="AlphaFoldDB" id="A0A4V1ASI3"/>
<reference evidence="1 2" key="1">
    <citation type="submission" date="2019-03" db="EMBL/GenBank/DDBJ databases">
        <title>Complete genome sequence of two outbreak-associated Acinetobacter haemolyticus strains.</title>
        <authorList>
            <person name="Bai L."/>
            <person name="Zhang S.-C."/>
            <person name="Deng Y."/>
            <person name="Song C.-C."/>
            <person name="Kang G.-B."/>
            <person name="Dong Y."/>
            <person name="Wang Y."/>
            <person name="Gao F."/>
            <person name="Huang H."/>
        </authorList>
    </citation>
    <scope>NUCLEOTIDE SEQUENCE [LARGE SCALE GENOMIC DNA]</scope>
    <source>
        <strain evidence="1 2">TJR01</strain>
    </source>
</reference>
<sequence>MNAHLFIDMYGVEAADRIVENRVFGAEYYSEKTGSYYSSYKKDALEIRKLILVIREYKQLALAKSAYETRLEHWNISLNKAISDREELGAKS</sequence>
<dbReference type="EMBL" id="CP038009">
    <property type="protein sequence ID" value="QBQ15599.1"/>
    <property type="molecule type" value="Genomic_DNA"/>
</dbReference>
<name>A0A4V1ASI3_ACIHA</name>
<evidence type="ECO:0000313" key="1">
    <source>
        <dbReference type="EMBL" id="QBQ15599.1"/>
    </source>
</evidence>
<dbReference type="RefSeq" id="WP_134251748.1">
    <property type="nucleotide sequence ID" value="NZ_CP038009.1"/>
</dbReference>
<proteinExistence type="predicted"/>
<gene>
    <name evidence="1" type="ORF">AHTJR_04625</name>
</gene>